<evidence type="ECO:0000256" key="2">
    <source>
        <dbReference type="ARBA" id="ARBA00006555"/>
    </source>
</evidence>
<dbReference type="AlphaFoldDB" id="A0A7C9FPN6"/>
<dbReference type="EMBL" id="WHLY01000002">
    <property type="protein sequence ID" value="MPR33449.1"/>
    <property type="molecule type" value="Genomic_DNA"/>
</dbReference>
<dbReference type="PROSITE" id="PS52015">
    <property type="entry name" value="TONB_CTD"/>
    <property type="match status" value="1"/>
</dbReference>
<dbReference type="Pfam" id="PF07715">
    <property type="entry name" value="Plug"/>
    <property type="match status" value="1"/>
</dbReference>
<dbReference type="GO" id="GO:0098797">
    <property type="term" value="C:plasma membrane protein complex"/>
    <property type="evidence" value="ECO:0007669"/>
    <property type="project" value="TreeGrafter"/>
</dbReference>
<sequence>MIMELLIYVAKLSAYWIALYILYALFLRHHTFLRWNRTYLLGSLVLSFALPLVQYPESAPPMPVVYQVSAVSFSVVTAAPSPSLLTWENLVWLVYGIGVVVMSVRLVQHFRHLNSFLQEGECIPMDHYTLVLLGDNQTRTGSFSFMKWIFISPADYAHNFDTILSHELAHVRQRHSWDILFLEILQVVFWFNPILIIYKKTIQQVHEYLADRQAVQEQTQTDNRDRYAEFLVSYALGAPASMLTNQFFNSKLLKPRIAMLYKNKNSKWSLGKYAAVALLVGFASLMVASCEREVMPTSANGEAMVKGDINITGIVNTPDHKPLRGAVITDSKGKKGAITDEAGRFSLKVPAGSALTLSHPDYGQIIMGISGKYKNTDYDLTMPSKGDKPSNMVSTPSADGQSVKITGQTSTFGGSPIFTVVEKAPEFPGGIQAMYKFLGENIKYPEAAAKANVQGKVFLTFIVTSEGEIKDIQIMKGLGFGADQESVRVMSKMPRWEPGMQSGRPVNVRYNLPIAFQLDNTKEIKANESAKKVGLVEQGTLNGPSTEGPTMIYTGVGQARVVIDGVMQKEGYDIKEVGPDNVQKVNVLKGESATKAYGEKGANGVIEIYMKKK</sequence>
<dbReference type="Proteomes" id="UP000479293">
    <property type="component" value="Unassembled WGS sequence"/>
</dbReference>
<comment type="similarity">
    <text evidence="10">Belongs to the TonB-dependent receptor family.</text>
</comment>
<evidence type="ECO:0000256" key="10">
    <source>
        <dbReference type="PROSITE-ProRule" id="PRU01360"/>
    </source>
</evidence>
<evidence type="ECO:0000313" key="13">
    <source>
        <dbReference type="EMBL" id="MPR33449.1"/>
    </source>
</evidence>
<feature type="transmembrane region" description="Helical" evidence="11">
    <location>
        <begin position="179"/>
        <end position="198"/>
    </location>
</feature>
<accession>A0A7C9FPN6</accession>
<comment type="subcellular location">
    <subcellularLocation>
        <location evidence="1">Cell inner membrane</location>
        <topology evidence="1">Single-pass membrane protein</topology>
        <orientation evidence="1">Periplasmic side</orientation>
    </subcellularLocation>
    <subcellularLocation>
        <location evidence="10">Cell outer membrane</location>
        <topology evidence="10">Multi-pass membrane protein</topology>
    </subcellularLocation>
</comment>
<keyword evidence="9 10" id="KW-0472">Membrane</keyword>
<dbReference type="Gene3D" id="3.30.1150.10">
    <property type="match status" value="1"/>
</dbReference>
<feature type="transmembrane region" description="Helical" evidence="11">
    <location>
        <begin position="270"/>
        <end position="288"/>
    </location>
</feature>
<keyword evidence="7" id="KW-0653">Protein transport</keyword>
<comment type="caution">
    <text evidence="13">The sequence shown here is derived from an EMBL/GenBank/DDBJ whole genome shotgun (WGS) entry which is preliminary data.</text>
</comment>
<proteinExistence type="inferred from homology"/>
<feature type="transmembrane region" description="Helical" evidence="11">
    <location>
        <begin position="6"/>
        <end position="26"/>
    </location>
</feature>
<keyword evidence="10" id="KW-0998">Cell outer membrane</keyword>
<gene>
    <name evidence="13" type="ORF">GBK04_08750</name>
</gene>
<comment type="similarity">
    <text evidence="2">Belongs to the TonB family.</text>
</comment>
<dbReference type="InterPro" id="IPR008756">
    <property type="entry name" value="Peptidase_M56"/>
</dbReference>
<dbReference type="InterPro" id="IPR006260">
    <property type="entry name" value="TonB/TolA_C"/>
</dbReference>
<evidence type="ECO:0000259" key="12">
    <source>
        <dbReference type="PROSITE" id="PS52015"/>
    </source>
</evidence>
<keyword evidence="14" id="KW-1185">Reference proteome</keyword>
<evidence type="ECO:0000256" key="6">
    <source>
        <dbReference type="ARBA" id="ARBA00022692"/>
    </source>
</evidence>
<dbReference type="GO" id="GO:0055085">
    <property type="term" value="P:transmembrane transport"/>
    <property type="evidence" value="ECO:0007669"/>
    <property type="project" value="InterPro"/>
</dbReference>
<dbReference type="SUPFAM" id="SSF74653">
    <property type="entry name" value="TolA/TonB C-terminal domain"/>
    <property type="match status" value="1"/>
</dbReference>
<dbReference type="SUPFAM" id="SSF49464">
    <property type="entry name" value="Carboxypeptidase regulatory domain-like"/>
    <property type="match status" value="1"/>
</dbReference>
<feature type="transmembrane region" description="Helical" evidence="11">
    <location>
        <begin position="231"/>
        <end position="249"/>
    </location>
</feature>
<organism evidence="13 14">
    <name type="scientific">Salmonirosea aquatica</name>
    <dbReference type="NCBI Taxonomy" id="2654236"/>
    <lineage>
        <taxon>Bacteria</taxon>
        <taxon>Pseudomonadati</taxon>
        <taxon>Bacteroidota</taxon>
        <taxon>Cytophagia</taxon>
        <taxon>Cytophagales</taxon>
        <taxon>Spirosomataceae</taxon>
        <taxon>Salmonirosea</taxon>
    </lineage>
</organism>
<dbReference type="GO" id="GO:0031992">
    <property type="term" value="F:energy transducer activity"/>
    <property type="evidence" value="ECO:0007669"/>
    <property type="project" value="TreeGrafter"/>
</dbReference>
<evidence type="ECO:0000256" key="4">
    <source>
        <dbReference type="ARBA" id="ARBA00022475"/>
    </source>
</evidence>
<keyword evidence="5" id="KW-0997">Cell inner membrane</keyword>
<dbReference type="PROSITE" id="PS52016">
    <property type="entry name" value="TONB_DEPENDENT_REC_3"/>
    <property type="match status" value="1"/>
</dbReference>
<dbReference type="NCBIfam" id="TIGR01352">
    <property type="entry name" value="tonB_Cterm"/>
    <property type="match status" value="1"/>
</dbReference>
<feature type="transmembrane region" description="Helical" evidence="11">
    <location>
        <begin position="38"/>
        <end position="55"/>
    </location>
</feature>
<keyword evidence="8 11" id="KW-1133">Transmembrane helix</keyword>
<dbReference type="GO" id="GO:0009279">
    <property type="term" value="C:cell outer membrane"/>
    <property type="evidence" value="ECO:0007669"/>
    <property type="project" value="UniProtKB-SubCell"/>
</dbReference>
<protein>
    <submittedName>
        <fullName evidence="13">TonB family protein</fullName>
    </submittedName>
</protein>
<evidence type="ECO:0000256" key="7">
    <source>
        <dbReference type="ARBA" id="ARBA00022927"/>
    </source>
</evidence>
<reference evidence="13 14" key="1">
    <citation type="submission" date="2019-10" db="EMBL/GenBank/DDBJ databases">
        <title>Draft Genome Sequence of Cytophagaceae sp. SJW1-29.</title>
        <authorList>
            <person name="Choi A."/>
        </authorList>
    </citation>
    <scope>NUCLEOTIDE SEQUENCE [LARGE SCALE GENOMIC DNA]</scope>
    <source>
        <strain evidence="13 14">SJW1-29</strain>
    </source>
</reference>
<evidence type="ECO:0000313" key="14">
    <source>
        <dbReference type="Proteomes" id="UP000479293"/>
    </source>
</evidence>
<dbReference type="Pfam" id="PF03544">
    <property type="entry name" value="TonB_C"/>
    <property type="match status" value="1"/>
</dbReference>
<evidence type="ECO:0000256" key="11">
    <source>
        <dbReference type="SAM" id="Phobius"/>
    </source>
</evidence>
<keyword evidence="4" id="KW-1003">Cell membrane</keyword>
<keyword evidence="10" id="KW-1134">Transmembrane beta strand</keyword>
<evidence type="ECO:0000256" key="8">
    <source>
        <dbReference type="ARBA" id="ARBA00022989"/>
    </source>
</evidence>
<dbReference type="InterPro" id="IPR039426">
    <property type="entry name" value="TonB-dep_rcpt-like"/>
</dbReference>
<evidence type="ECO:0000256" key="3">
    <source>
        <dbReference type="ARBA" id="ARBA00022448"/>
    </source>
</evidence>
<dbReference type="InterPro" id="IPR008969">
    <property type="entry name" value="CarboxyPept-like_regulatory"/>
</dbReference>
<evidence type="ECO:0000256" key="9">
    <source>
        <dbReference type="ARBA" id="ARBA00023136"/>
    </source>
</evidence>
<name>A0A7C9FPN6_9BACT</name>
<dbReference type="PANTHER" id="PTHR33446:SF2">
    <property type="entry name" value="PROTEIN TONB"/>
    <property type="match status" value="1"/>
</dbReference>
<dbReference type="InterPro" id="IPR037066">
    <property type="entry name" value="Plug_dom_sf"/>
</dbReference>
<dbReference type="GO" id="GO:0015031">
    <property type="term" value="P:protein transport"/>
    <property type="evidence" value="ECO:0007669"/>
    <property type="project" value="UniProtKB-KW"/>
</dbReference>
<feature type="transmembrane region" description="Helical" evidence="11">
    <location>
        <begin position="90"/>
        <end position="107"/>
    </location>
</feature>
<dbReference type="PANTHER" id="PTHR33446">
    <property type="entry name" value="PROTEIN TONB-RELATED"/>
    <property type="match status" value="1"/>
</dbReference>
<keyword evidence="6 10" id="KW-0812">Transmembrane</keyword>
<keyword evidence="3 10" id="KW-0813">Transport</keyword>
<dbReference type="InterPro" id="IPR037682">
    <property type="entry name" value="TonB_C"/>
</dbReference>
<dbReference type="Pfam" id="PF05569">
    <property type="entry name" value="Peptidase_M56"/>
    <property type="match status" value="1"/>
</dbReference>
<evidence type="ECO:0000256" key="5">
    <source>
        <dbReference type="ARBA" id="ARBA00022519"/>
    </source>
</evidence>
<dbReference type="InterPro" id="IPR051045">
    <property type="entry name" value="TonB-dependent_transducer"/>
</dbReference>
<feature type="domain" description="TonB C-terminal" evidence="12">
    <location>
        <begin position="429"/>
        <end position="525"/>
    </location>
</feature>
<dbReference type="Gene3D" id="2.170.130.10">
    <property type="entry name" value="TonB-dependent receptor, plug domain"/>
    <property type="match status" value="1"/>
</dbReference>
<dbReference type="CDD" id="cd07341">
    <property type="entry name" value="M56_BlaR1_MecR1_like"/>
    <property type="match status" value="1"/>
</dbReference>
<dbReference type="InterPro" id="IPR012910">
    <property type="entry name" value="Plug_dom"/>
</dbReference>
<evidence type="ECO:0000256" key="1">
    <source>
        <dbReference type="ARBA" id="ARBA00004383"/>
    </source>
</evidence>